<sequence length="1058" mass="114794">MSKEAPKSPGPGEEEPPKNTGSEASQNIDSEAERTEKLVKDAEQILRALDKDVRMIFAVRRKMTRIREDVPKEQLNSLITELHKIQSEWNALGADGQTGEKKTELRTKINTTLNTYRKIPEASAPESGTAPPATEPPASTPEPGTTGTAEPPEASTAPAEATEKGPEVGTEQTEEETPQSPTELRNRAIDAFANAYDKFKDSRFMRDLRGEKQEEELTGEYSKKDYARMVATGFVSMAMTYTGTKIAADLPRWFTQKYYTGKERERLLKAVEDADAAFNREAPIASNKLVEHKQTAIAERIKASKFLTPEQKTKLTEQINLVVETYNSDLESKEQERNEKIAQLLDEAIQARVKGTTVLKEGLNTAMVATGIASLRTLGYTAVAMYERHQKVSKERKKEETTGAKDYLNRYVVQGVTETISKLGGGGAETRTGRNLNRMQAAGVLMRAFTVAGIAQGDFEGGQGFSGLMEKLSEKWSESDGLMDYAGSNLQDQYKPMWDSASSLFTSSEGEPDITEATAEATETSAMQAMMAEQAAEPGIMTEADTSGQYPESIPVEAALDATPETAHELSPELVEQAVVKADNKHNSITALLVNQLKANSADFGYTGDPSGVDAWAQQQALEATQQAGIVQSGGDLRLGTNAIDRLAVLASPDGEGGVVIEFFDTQTNDIIPTDQLLDPDAGLTYVHGSLNESLLESEAPSAPEGADVSREVPETDAETGTTETEGGAATESPEGAAERGSDAAITERSEVLRQSDPYIRGIYEKVISGEYHYTDIDTPPRVEVVGGDVQALLAKQGLELNGQGIFSGKPDTSLSFMSQIVDANGDLVSKPAEILVGTDGDTLILNMIDQNGIIEEVRYEDGVITSASKIDVPSIARGAEGTADVWATEDTENAPEVPSDGEPLKTFKGEDAKIRFQYHKNEAGNKEVWDAFLPGFSEAKFNDQALENWGLTEEQINQGFLGEGTPIVHPAPDAPMTTDQFARGVRYNQEPNNATDSLVRRMARLEGFTGLLQEMGQEGYSGTPEFRMLAEKIADENKIIAGELGRIGIDATREQRG</sequence>
<feature type="region of interest" description="Disordered" evidence="1">
    <location>
        <begin position="111"/>
        <end position="184"/>
    </location>
</feature>
<proteinExistence type="predicted"/>
<feature type="compositionally biased region" description="Basic and acidic residues" evidence="1">
    <location>
        <begin position="737"/>
        <end position="750"/>
    </location>
</feature>
<comment type="caution">
    <text evidence="2">The sequence shown here is derived from an EMBL/GenBank/DDBJ whole genome shotgun (WGS) entry which is preliminary data.</text>
</comment>
<reference evidence="3" key="1">
    <citation type="submission" date="2017-09" db="EMBL/GenBank/DDBJ databases">
        <title>Depth-based differentiation of microbial function through sediment-hosted aquifers and enrichment of novel symbionts in the deep terrestrial subsurface.</title>
        <authorList>
            <person name="Probst A.J."/>
            <person name="Ladd B."/>
            <person name="Jarett J.K."/>
            <person name="Geller-Mcgrath D.E."/>
            <person name="Sieber C.M.K."/>
            <person name="Emerson J.B."/>
            <person name="Anantharaman K."/>
            <person name="Thomas B.C."/>
            <person name="Malmstrom R."/>
            <person name="Stieglmeier M."/>
            <person name="Klingl A."/>
            <person name="Woyke T."/>
            <person name="Ryan C.M."/>
            <person name="Banfield J.F."/>
        </authorList>
    </citation>
    <scope>NUCLEOTIDE SEQUENCE [LARGE SCALE GENOMIC DNA]</scope>
</reference>
<dbReference type="AlphaFoldDB" id="A0A2M7XBA4"/>
<gene>
    <name evidence="2" type="ORF">CO174_05025</name>
</gene>
<accession>A0A2M7XBA4</accession>
<name>A0A2M7XBA4_9BACT</name>
<dbReference type="Proteomes" id="UP000229385">
    <property type="component" value="Unassembled WGS sequence"/>
</dbReference>
<evidence type="ECO:0000256" key="1">
    <source>
        <dbReference type="SAM" id="MobiDB-lite"/>
    </source>
</evidence>
<feature type="compositionally biased region" description="Polar residues" evidence="1">
    <location>
        <begin position="19"/>
        <end position="29"/>
    </location>
</feature>
<evidence type="ECO:0000313" key="2">
    <source>
        <dbReference type="EMBL" id="PJA45167.1"/>
    </source>
</evidence>
<organism evidence="2 3">
    <name type="scientific">Candidatus Uhrbacteria bacterium CG_4_9_14_3_um_filter_50_9</name>
    <dbReference type="NCBI Taxonomy" id="1975035"/>
    <lineage>
        <taxon>Bacteria</taxon>
        <taxon>Candidatus Uhriibacteriota</taxon>
    </lineage>
</organism>
<dbReference type="EMBL" id="PFWU01000049">
    <property type="protein sequence ID" value="PJA45167.1"/>
    <property type="molecule type" value="Genomic_DNA"/>
</dbReference>
<feature type="compositionally biased region" description="Low complexity" evidence="1">
    <location>
        <begin position="719"/>
        <end position="736"/>
    </location>
</feature>
<protein>
    <submittedName>
        <fullName evidence="2">Uncharacterized protein</fullName>
    </submittedName>
</protein>
<feature type="region of interest" description="Disordered" evidence="1">
    <location>
        <begin position="1"/>
        <end position="36"/>
    </location>
</feature>
<feature type="compositionally biased region" description="Low complexity" evidence="1">
    <location>
        <begin position="141"/>
        <end position="160"/>
    </location>
</feature>
<feature type="compositionally biased region" description="Low complexity" evidence="1">
    <location>
        <begin position="121"/>
        <end position="132"/>
    </location>
</feature>
<feature type="region of interest" description="Disordered" evidence="1">
    <location>
        <begin position="696"/>
        <end position="750"/>
    </location>
</feature>
<evidence type="ECO:0000313" key="3">
    <source>
        <dbReference type="Proteomes" id="UP000229385"/>
    </source>
</evidence>